<dbReference type="AlphaFoldDB" id="A0A5N6L3L1"/>
<name>A0A5N6L3L1_9ROSI</name>
<keyword evidence="5" id="KW-0575">Peroxidase</keyword>
<dbReference type="InterPro" id="IPR013766">
    <property type="entry name" value="Thioredoxin_domain"/>
</dbReference>
<comment type="catalytic activity">
    <reaction evidence="15">
        <text>a hydroperoxide + [thioredoxin]-dithiol = an alcohol + [thioredoxin]-disulfide + H2O</text>
        <dbReference type="Rhea" id="RHEA:62620"/>
        <dbReference type="Rhea" id="RHEA-COMP:10698"/>
        <dbReference type="Rhea" id="RHEA-COMP:10700"/>
        <dbReference type="ChEBI" id="CHEBI:15377"/>
        <dbReference type="ChEBI" id="CHEBI:29950"/>
        <dbReference type="ChEBI" id="CHEBI:30879"/>
        <dbReference type="ChEBI" id="CHEBI:35924"/>
        <dbReference type="ChEBI" id="CHEBI:50058"/>
        <dbReference type="EC" id="1.11.1.24"/>
    </reaction>
</comment>
<keyword evidence="9" id="KW-0539">Nucleus</keyword>
<evidence type="ECO:0000256" key="8">
    <source>
        <dbReference type="ARBA" id="ARBA00023157"/>
    </source>
</evidence>
<evidence type="ECO:0000256" key="14">
    <source>
        <dbReference type="ARBA" id="ARBA00042163"/>
    </source>
</evidence>
<dbReference type="Proteomes" id="UP000327013">
    <property type="component" value="Unassembled WGS sequence"/>
</dbReference>
<dbReference type="EC" id="1.11.1.24" evidence="4"/>
<comment type="caution">
    <text evidence="19">The sequence shown here is derived from an EMBL/GenBank/DDBJ whole genome shotgun (WGS) entry which is preliminary data.</text>
</comment>
<dbReference type="GO" id="GO:0009543">
    <property type="term" value="C:chloroplast thylakoid lumen"/>
    <property type="evidence" value="ECO:0007669"/>
    <property type="project" value="UniProtKB-SubCell"/>
</dbReference>
<dbReference type="Gene3D" id="3.40.30.10">
    <property type="entry name" value="Glutaredoxin"/>
    <property type="match status" value="1"/>
</dbReference>
<evidence type="ECO:0000313" key="19">
    <source>
        <dbReference type="EMBL" id="KAB8670406.1"/>
    </source>
</evidence>
<evidence type="ECO:0000256" key="1">
    <source>
        <dbReference type="ARBA" id="ARBA00004123"/>
    </source>
</evidence>
<feature type="domain" description="Thioredoxin" evidence="18">
    <location>
        <begin position="62"/>
        <end position="215"/>
    </location>
</feature>
<keyword evidence="10" id="KW-0676">Redox-active center</keyword>
<evidence type="ECO:0000256" key="15">
    <source>
        <dbReference type="ARBA" id="ARBA00049091"/>
    </source>
</evidence>
<feature type="region of interest" description="Disordered" evidence="17">
    <location>
        <begin position="1"/>
        <end position="57"/>
    </location>
</feature>
<evidence type="ECO:0000256" key="7">
    <source>
        <dbReference type="ARBA" id="ARBA00023002"/>
    </source>
</evidence>
<dbReference type="PROSITE" id="PS51352">
    <property type="entry name" value="THIOREDOXIN_2"/>
    <property type="match status" value="1"/>
</dbReference>
<evidence type="ECO:0000256" key="9">
    <source>
        <dbReference type="ARBA" id="ARBA00023242"/>
    </source>
</evidence>
<comment type="similarity">
    <text evidence="12">Belongs to the peroxiredoxin family. BCP/PrxQ subfamily.</text>
</comment>
<dbReference type="GO" id="GO:0045454">
    <property type="term" value="P:cell redox homeostasis"/>
    <property type="evidence" value="ECO:0007669"/>
    <property type="project" value="TreeGrafter"/>
</dbReference>
<evidence type="ECO:0000256" key="11">
    <source>
        <dbReference type="ARBA" id="ARBA00032824"/>
    </source>
</evidence>
<evidence type="ECO:0000256" key="3">
    <source>
        <dbReference type="ARBA" id="ARBA00011245"/>
    </source>
</evidence>
<evidence type="ECO:0000256" key="6">
    <source>
        <dbReference type="ARBA" id="ARBA00022862"/>
    </source>
</evidence>
<dbReference type="InterPro" id="IPR000866">
    <property type="entry name" value="AhpC/TSA"/>
</dbReference>
<dbReference type="PANTHER" id="PTHR42801:SF23">
    <property type="entry name" value="PEROXIREDOXIN DOT5"/>
    <property type="match status" value="1"/>
</dbReference>
<keyword evidence="7" id="KW-0560">Oxidoreductase</keyword>
<evidence type="ECO:0000256" key="2">
    <source>
        <dbReference type="ARBA" id="ARBA00004456"/>
    </source>
</evidence>
<evidence type="ECO:0000256" key="17">
    <source>
        <dbReference type="SAM" id="MobiDB-lite"/>
    </source>
</evidence>
<dbReference type="EMBL" id="VIBQ01000084">
    <property type="protein sequence ID" value="KAB8670406.1"/>
    <property type="molecule type" value="Genomic_DNA"/>
</dbReference>
<reference evidence="19 20" key="1">
    <citation type="submission" date="2019-06" db="EMBL/GenBank/DDBJ databases">
        <title>A chromosomal-level reference genome of Carpinus fangiana (Coryloideae, Betulaceae).</title>
        <authorList>
            <person name="Yang X."/>
            <person name="Wang Z."/>
            <person name="Zhang L."/>
            <person name="Hao G."/>
            <person name="Liu J."/>
            <person name="Yang Y."/>
        </authorList>
    </citation>
    <scope>NUCLEOTIDE SEQUENCE [LARGE SCALE GENOMIC DNA]</scope>
    <source>
        <strain evidence="19">Cfa_2016G</strain>
        <tissue evidence="19">Leaf</tissue>
    </source>
</reference>
<evidence type="ECO:0000256" key="13">
    <source>
        <dbReference type="ARBA" id="ARBA00039701"/>
    </source>
</evidence>
<evidence type="ECO:0000256" key="16">
    <source>
        <dbReference type="ARBA" id="ARBA00077538"/>
    </source>
</evidence>
<comment type="subcellular location">
    <subcellularLocation>
        <location evidence="1">Nucleus</location>
    </subcellularLocation>
    <subcellularLocation>
        <location evidence="2">Plastid</location>
        <location evidence="2">Chloroplast thylakoid lumen</location>
    </subcellularLocation>
</comment>
<evidence type="ECO:0000259" key="18">
    <source>
        <dbReference type="PROSITE" id="PS51352"/>
    </source>
</evidence>
<sequence length="216" mass="23072">MVELRKRPSTTNVAPPPAKRSNAKKAEPKVNASTTAKPEKKAAIVEESTVKAEETKAESKAVKSGDTIKPDGFGGKFSLTDGTEEATLKTLLEKSKTGVIIFTYPKASTPGCTKQACLFRDSYTDLTASGYDIYGMSRDSVKANTNFKQKQNLQYTMICDESGDLIKALGFHKAPKSTTRGVTVIGKDGKVHVLMAGGPDATVDAVRPIVKDVAKA</sequence>
<evidence type="ECO:0000256" key="4">
    <source>
        <dbReference type="ARBA" id="ARBA00013017"/>
    </source>
</evidence>
<evidence type="ECO:0000313" key="20">
    <source>
        <dbReference type="Proteomes" id="UP000327013"/>
    </source>
</evidence>
<evidence type="ECO:0000256" key="12">
    <source>
        <dbReference type="ARBA" id="ARBA00038489"/>
    </source>
</evidence>
<feature type="compositionally biased region" description="Basic and acidic residues" evidence="17">
    <location>
        <begin position="37"/>
        <end position="57"/>
    </location>
</feature>
<organism evidence="19 20">
    <name type="scientific">Carpinus fangiana</name>
    <dbReference type="NCBI Taxonomy" id="176857"/>
    <lineage>
        <taxon>Eukaryota</taxon>
        <taxon>Viridiplantae</taxon>
        <taxon>Streptophyta</taxon>
        <taxon>Embryophyta</taxon>
        <taxon>Tracheophyta</taxon>
        <taxon>Spermatophyta</taxon>
        <taxon>Magnoliopsida</taxon>
        <taxon>eudicotyledons</taxon>
        <taxon>Gunneridae</taxon>
        <taxon>Pentapetalae</taxon>
        <taxon>rosids</taxon>
        <taxon>fabids</taxon>
        <taxon>Fagales</taxon>
        <taxon>Betulaceae</taxon>
        <taxon>Carpinus</taxon>
    </lineage>
</organism>
<keyword evidence="20" id="KW-1185">Reference proteome</keyword>
<dbReference type="CDD" id="cd03017">
    <property type="entry name" value="PRX_BCP"/>
    <property type="match status" value="1"/>
</dbReference>
<dbReference type="InterPro" id="IPR036249">
    <property type="entry name" value="Thioredoxin-like_sf"/>
</dbReference>
<comment type="subunit">
    <text evidence="3">Monomer.</text>
</comment>
<accession>A0A5N6L3L1</accession>
<dbReference type="GO" id="GO:0008379">
    <property type="term" value="F:thioredoxin peroxidase activity"/>
    <property type="evidence" value="ECO:0007669"/>
    <property type="project" value="TreeGrafter"/>
</dbReference>
<evidence type="ECO:0000256" key="5">
    <source>
        <dbReference type="ARBA" id="ARBA00022559"/>
    </source>
</evidence>
<gene>
    <name evidence="19" type="ORF">FH972_026319</name>
</gene>
<dbReference type="FunFam" id="3.40.30.10:FF:000157">
    <property type="entry name" value="DOT5p Nuclear thiol peroxidase"/>
    <property type="match status" value="1"/>
</dbReference>
<protein>
    <recommendedName>
        <fullName evidence="13">Peroxiredoxin Q, chloroplastic</fullName>
        <ecNumber evidence="4">1.11.1.24</ecNumber>
    </recommendedName>
    <alternativeName>
        <fullName evidence="16">Nuclear thiol peroxidase</fullName>
    </alternativeName>
    <alternativeName>
        <fullName evidence="11">Thioredoxin peroxidase</fullName>
    </alternativeName>
    <alternativeName>
        <fullName evidence="14">Thioredoxin-dependent peroxiredoxin Q</fullName>
    </alternativeName>
</protein>
<keyword evidence="8" id="KW-1015">Disulfide bond</keyword>
<dbReference type="SUPFAM" id="SSF52833">
    <property type="entry name" value="Thioredoxin-like"/>
    <property type="match status" value="1"/>
</dbReference>
<dbReference type="OrthoDB" id="338622at2759"/>
<proteinExistence type="inferred from homology"/>
<evidence type="ECO:0000256" key="10">
    <source>
        <dbReference type="ARBA" id="ARBA00023284"/>
    </source>
</evidence>
<keyword evidence="6" id="KW-0049">Antioxidant</keyword>
<dbReference type="GO" id="GO:0034599">
    <property type="term" value="P:cellular response to oxidative stress"/>
    <property type="evidence" value="ECO:0007669"/>
    <property type="project" value="TreeGrafter"/>
</dbReference>
<dbReference type="PANTHER" id="PTHR42801">
    <property type="entry name" value="THIOREDOXIN-DEPENDENT PEROXIDE REDUCTASE"/>
    <property type="match status" value="1"/>
</dbReference>
<dbReference type="InterPro" id="IPR050924">
    <property type="entry name" value="Peroxiredoxin_BCP/PrxQ"/>
</dbReference>
<dbReference type="GO" id="GO:0005634">
    <property type="term" value="C:nucleus"/>
    <property type="evidence" value="ECO:0007669"/>
    <property type="project" value="UniProtKB-SubCell"/>
</dbReference>
<dbReference type="Pfam" id="PF00578">
    <property type="entry name" value="AhpC-TSA"/>
    <property type="match status" value="1"/>
</dbReference>